<accession>A0A1J7I3Y6</accession>
<sequence length="108" mass="12560">MRRNPGISHTLPARTKEELKKSEEYTTLEEKIEKLCLELEPTHTEEGISKLKPRRMNLYAQRLHLEKKVLDEYQGHQKLVYELPENCHGSDICPAEGVGKTQNQSLEF</sequence>
<proteinExistence type="predicted"/>
<evidence type="ECO:0000256" key="1">
    <source>
        <dbReference type="SAM" id="MobiDB-lite"/>
    </source>
</evidence>
<evidence type="ECO:0000313" key="3">
    <source>
        <dbReference type="Proteomes" id="UP000182658"/>
    </source>
</evidence>
<dbReference type="InParanoid" id="A0A1J7I3Y6"/>
<gene>
    <name evidence="2" type="ORF">CONLIGDRAFT_720017</name>
</gene>
<protein>
    <submittedName>
        <fullName evidence="2">Uncharacterized protein</fullName>
    </submittedName>
</protein>
<dbReference type="AlphaFoldDB" id="A0A1J7I3Y6"/>
<feature type="region of interest" description="Disordered" evidence="1">
    <location>
        <begin position="1"/>
        <end position="22"/>
    </location>
</feature>
<evidence type="ECO:0000313" key="2">
    <source>
        <dbReference type="EMBL" id="OIW22238.1"/>
    </source>
</evidence>
<keyword evidence="3" id="KW-1185">Reference proteome</keyword>
<dbReference type="STRING" id="1408157.A0A1J7I3Y6"/>
<reference evidence="2 3" key="1">
    <citation type="submission" date="2016-10" db="EMBL/GenBank/DDBJ databases">
        <title>Draft genome sequence of Coniochaeta ligniaria NRRL30616, a lignocellulolytic fungus for bioabatement of inhibitors in plant biomass hydrolysates.</title>
        <authorList>
            <consortium name="DOE Joint Genome Institute"/>
            <person name="Jimenez D.J."/>
            <person name="Hector R.E."/>
            <person name="Riley R."/>
            <person name="Sun H."/>
            <person name="Grigoriev I.V."/>
            <person name="Van Elsas J.D."/>
            <person name="Nichols N.N."/>
        </authorList>
    </citation>
    <scope>NUCLEOTIDE SEQUENCE [LARGE SCALE GENOMIC DNA]</scope>
    <source>
        <strain evidence="2 3">NRRL 30616</strain>
    </source>
</reference>
<dbReference type="EMBL" id="KV875130">
    <property type="protein sequence ID" value="OIW22238.1"/>
    <property type="molecule type" value="Genomic_DNA"/>
</dbReference>
<name>A0A1J7I3Y6_9PEZI</name>
<dbReference type="Proteomes" id="UP000182658">
    <property type="component" value="Unassembled WGS sequence"/>
</dbReference>
<organism evidence="2 3">
    <name type="scientific">Coniochaeta ligniaria NRRL 30616</name>
    <dbReference type="NCBI Taxonomy" id="1408157"/>
    <lineage>
        <taxon>Eukaryota</taxon>
        <taxon>Fungi</taxon>
        <taxon>Dikarya</taxon>
        <taxon>Ascomycota</taxon>
        <taxon>Pezizomycotina</taxon>
        <taxon>Sordariomycetes</taxon>
        <taxon>Sordariomycetidae</taxon>
        <taxon>Coniochaetales</taxon>
        <taxon>Coniochaetaceae</taxon>
        <taxon>Coniochaeta</taxon>
    </lineage>
</organism>